<evidence type="ECO:0000259" key="3">
    <source>
        <dbReference type="SMART" id="SM00093"/>
    </source>
</evidence>
<dbReference type="InterPro" id="IPR000215">
    <property type="entry name" value="Serpin_fam"/>
</dbReference>
<protein>
    <submittedName>
        <fullName evidence="4">Serpin (Serine protease inhibitor)</fullName>
    </submittedName>
</protein>
<gene>
    <name evidence="4" type="ORF">SV7mr_26110</name>
</gene>
<dbReference type="GO" id="GO:0004867">
    <property type="term" value="F:serine-type endopeptidase inhibitor activity"/>
    <property type="evidence" value="ECO:0007669"/>
    <property type="project" value="InterPro"/>
</dbReference>
<name>A0A517SVD7_9BACT</name>
<dbReference type="Pfam" id="PF00079">
    <property type="entry name" value="Serpin"/>
    <property type="match status" value="1"/>
</dbReference>
<keyword evidence="2" id="KW-1133">Transmembrane helix</keyword>
<proteinExistence type="inferred from homology"/>
<dbReference type="SMART" id="SM00093">
    <property type="entry name" value="SERPIN"/>
    <property type="match status" value="1"/>
</dbReference>
<dbReference type="Gene3D" id="3.30.497.10">
    <property type="entry name" value="Antithrombin, subunit I, domain 2"/>
    <property type="match status" value="1"/>
</dbReference>
<dbReference type="AlphaFoldDB" id="A0A517SVD7"/>
<reference evidence="4 5" key="1">
    <citation type="submission" date="2019-02" db="EMBL/GenBank/DDBJ databases">
        <title>Deep-cultivation of Planctomycetes and their phenomic and genomic characterization uncovers novel biology.</title>
        <authorList>
            <person name="Wiegand S."/>
            <person name="Jogler M."/>
            <person name="Boedeker C."/>
            <person name="Pinto D."/>
            <person name="Vollmers J."/>
            <person name="Rivas-Marin E."/>
            <person name="Kohn T."/>
            <person name="Peeters S.H."/>
            <person name="Heuer A."/>
            <person name="Rast P."/>
            <person name="Oberbeckmann S."/>
            <person name="Bunk B."/>
            <person name="Jeske O."/>
            <person name="Meyerdierks A."/>
            <person name="Storesund J.E."/>
            <person name="Kallscheuer N."/>
            <person name="Luecker S."/>
            <person name="Lage O.M."/>
            <person name="Pohl T."/>
            <person name="Merkel B.J."/>
            <person name="Hornburger P."/>
            <person name="Mueller R.-W."/>
            <person name="Bruemmer F."/>
            <person name="Labrenz M."/>
            <person name="Spormann A.M."/>
            <person name="Op den Camp H."/>
            <person name="Overmann J."/>
            <person name="Amann R."/>
            <person name="Jetten M.S.M."/>
            <person name="Mascher T."/>
            <person name="Medema M.H."/>
            <person name="Devos D.P."/>
            <person name="Kaster A.-K."/>
            <person name="Ovreas L."/>
            <person name="Rohde M."/>
            <person name="Galperin M.Y."/>
            <person name="Jogler C."/>
        </authorList>
    </citation>
    <scope>NUCLEOTIDE SEQUENCE [LARGE SCALE GENOMIC DNA]</scope>
    <source>
        <strain evidence="4 5">SV_7m_r</strain>
    </source>
</reference>
<evidence type="ECO:0000313" key="4">
    <source>
        <dbReference type="EMBL" id="QDT60094.1"/>
    </source>
</evidence>
<keyword evidence="5" id="KW-1185">Reference proteome</keyword>
<dbReference type="CDD" id="cd19590">
    <property type="entry name" value="serpin_thermopin-like"/>
    <property type="match status" value="1"/>
</dbReference>
<dbReference type="InterPro" id="IPR042185">
    <property type="entry name" value="Serpin_sf_2"/>
</dbReference>
<accession>A0A517SVD7</accession>
<dbReference type="OrthoDB" id="9764871at2"/>
<dbReference type="Proteomes" id="UP000315003">
    <property type="component" value="Chromosome"/>
</dbReference>
<dbReference type="InterPro" id="IPR042178">
    <property type="entry name" value="Serpin_sf_1"/>
</dbReference>
<dbReference type="RefSeq" id="WP_145272367.1">
    <property type="nucleotide sequence ID" value="NZ_CP036272.1"/>
</dbReference>
<dbReference type="PANTHER" id="PTHR11461">
    <property type="entry name" value="SERINE PROTEASE INHIBITOR, SERPIN"/>
    <property type="match status" value="1"/>
</dbReference>
<dbReference type="SUPFAM" id="SSF56574">
    <property type="entry name" value="Serpins"/>
    <property type="match status" value="1"/>
</dbReference>
<dbReference type="InterPro" id="IPR023796">
    <property type="entry name" value="Serpin_dom"/>
</dbReference>
<evidence type="ECO:0000313" key="5">
    <source>
        <dbReference type="Proteomes" id="UP000315003"/>
    </source>
</evidence>
<dbReference type="Gene3D" id="2.30.39.10">
    <property type="entry name" value="Alpha-1-antitrypsin, domain 1"/>
    <property type="match status" value="1"/>
</dbReference>
<dbReference type="EMBL" id="CP036272">
    <property type="protein sequence ID" value="QDT60094.1"/>
    <property type="molecule type" value="Genomic_DNA"/>
</dbReference>
<evidence type="ECO:0000256" key="2">
    <source>
        <dbReference type="SAM" id="Phobius"/>
    </source>
</evidence>
<keyword evidence="2" id="KW-0472">Membrane</keyword>
<dbReference type="PANTHER" id="PTHR11461:SF211">
    <property type="entry name" value="GH10112P-RELATED"/>
    <property type="match status" value="1"/>
</dbReference>
<comment type="similarity">
    <text evidence="1">Belongs to the serpin family.</text>
</comment>
<organism evidence="4 5">
    <name type="scientific">Stieleria bergensis</name>
    <dbReference type="NCBI Taxonomy" id="2528025"/>
    <lineage>
        <taxon>Bacteria</taxon>
        <taxon>Pseudomonadati</taxon>
        <taxon>Planctomycetota</taxon>
        <taxon>Planctomycetia</taxon>
        <taxon>Pirellulales</taxon>
        <taxon>Pirellulaceae</taxon>
        <taxon>Stieleria</taxon>
    </lineage>
</organism>
<feature type="transmembrane region" description="Helical" evidence="2">
    <location>
        <begin position="83"/>
        <end position="106"/>
    </location>
</feature>
<dbReference type="GO" id="GO:0005615">
    <property type="term" value="C:extracellular space"/>
    <property type="evidence" value="ECO:0007669"/>
    <property type="project" value="InterPro"/>
</dbReference>
<feature type="domain" description="Serpin" evidence="3">
    <location>
        <begin position="262"/>
        <end position="661"/>
    </location>
</feature>
<evidence type="ECO:0000256" key="1">
    <source>
        <dbReference type="RuleBase" id="RU000411"/>
    </source>
</evidence>
<dbReference type="InterPro" id="IPR036186">
    <property type="entry name" value="Serpin_sf"/>
</dbReference>
<keyword evidence="2" id="KW-0812">Transmembrane</keyword>
<sequence>MPDPINPRLAELCQLFADDALDPSQEEEFNTLLRNDASIRDAFVAYCVHSQLLKEMLKRDKASDIEPSAKATLPVQKQISHRFVALASIAVITASLLVAVAVWHYWPATPETLITEGDSRPESPVELVAAHWKITPTGEADYEFIEPTLVRLDRGELFAEWIVGDDPDQPSRNGEPTELRITTTEGEVIARDTRFIVGTHQTNSEEEKPMLRSLTRVFVLSGLVTLTTSLGSIEGTSGELLAAEVDKAPSKLTMEANSDFAWDLYAQIAKEDEDGNLFFSPYSISSALAMTMEGARGRTAREMGDVLQFPDAVRRIGVDDQRIPWETAKIHTGMGAINNRLNRAQKPYALKVANALWGEQSSRWRPEFLKTLDEPYGATLRKADFVRSSERERQRINQWVEDQTEQRIKELLPKDPPVITGNTRLVLTNAIYFKGNWSQRFDAKQTNDMQFTTASGEKVTVPTMWFDPGNADNKRNTLNGYFPFGYAAFDAQGKSTRNRGRTHFEILEMPYAGNELSMFVLLPTKHDGVPSLEQQLNRRNLEQWLSTVEKREVEVYLPKFKMETEFDLVPTLKALGMRTAFDGADFTGLCESGGLSISAVRHKAFVEVNEVGTEAAAATAVVAAESAPPPTRTFKALRPFVFLIRDNTTGSILFAGRMMKPTGEQ</sequence>